<feature type="region of interest" description="Disordered" evidence="2">
    <location>
        <begin position="128"/>
        <end position="148"/>
    </location>
</feature>
<dbReference type="PANTHER" id="PTHR34778">
    <property type="entry name" value="OS02G0580700 PROTEIN"/>
    <property type="match status" value="1"/>
</dbReference>
<keyword evidence="1" id="KW-0175">Coiled coil</keyword>
<protein>
    <submittedName>
        <fullName evidence="3">Uncharacterized protein</fullName>
    </submittedName>
</protein>
<evidence type="ECO:0000313" key="4">
    <source>
        <dbReference type="Proteomes" id="UP000237105"/>
    </source>
</evidence>
<dbReference type="AlphaFoldDB" id="A0A2P5ACA6"/>
<feature type="compositionally biased region" description="Polar residues" evidence="2">
    <location>
        <begin position="451"/>
        <end position="473"/>
    </location>
</feature>
<proteinExistence type="predicted"/>
<dbReference type="OrthoDB" id="657513at2759"/>
<dbReference type="PANTHER" id="PTHR34778:SF2">
    <property type="entry name" value="OS02G0580700 PROTEIN"/>
    <property type="match status" value="1"/>
</dbReference>
<dbReference type="STRING" id="3476.A0A2P5ACA6"/>
<evidence type="ECO:0000313" key="3">
    <source>
        <dbReference type="EMBL" id="PON34159.1"/>
    </source>
</evidence>
<reference evidence="4" key="1">
    <citation type="submission" date="2016-06" db="EMBL/GenBank/DDBJ databases">
        <title>Parallel loss of symbiosis genes in relatives of nitrogen-fixing non-legume Parasponia.</title>
        <authorList>
            <person name="Van Velzen R."/>
            <person name="Holmer R."/>
            <person name="Bu F."/>
            <person name="Rutten L."/>
            <person name="Van Zeijl A."/>
            <person name="Liu W."/>
            <person name="Santuari L."/>
            <person name="Cao Q."/>
            <person name="Sharma T."/>
            <person name="Shen D."/>
            <person name="Roswanjaya Y."/>
            <person name="Wardhani T."/>
            <person name="Kalhor M.S."/>
            <person name="Jansen J."/>
            <person name="Van den Hoogen J."/>
            <person name="Gungor B."/>
            <person name="Hartog M."/>
            <person name="Hontelez J."/>
            <person name="Verver J."/>
            <person name="Yang W.-C."/>
            <person name="Schijlen E."/>
            <person name="Repin R."/>
            <person name="Schilthuizen M."/>
            <person name="Schranz E."/>
            <person name="Heidstra R."/>
            <person name="Miyata K."/>
            <person name="Fedorova E."/>
            <person name="Kohlen W."/>
            <person name="Bisseling T."/>
            <person name="Smit S."/>
            <person name="Geurts R."/>
        </authorList>
    </citation>
    <scope>NUCLEOTIDE SEQUENCE [LARGE SCALE GENOMIC DNA]</scope>
    <source>
        <strain evidence="4">cv. WU1-14</strain>
    </source>
</reference>
<dbReference type="Proteomes" id="UP000237105">
    <property type="component" value="Unassembled WGS sequence"/>
</dbReference>
<keyword evidence="4" id="KW-1185">Reference proteome</keyword>
<evidence type="ECO:0000256" key="1">
    <source>
        <dbReference type="SAM" id="Coils"/>
    </source>
</evidence>
<sequence length="528" mass="59236">MDDSEKLTALKRAYADIILNTAKEAAARILVSERKALRFQRELFSTKKEAFQMLLRLKQMLDSKIIEADKTSLSQQRKIEELEAQLQEAEDIVRDLRDELSEVQAELEKAKKNQAPALDEQKLEGDVTTHENGHCSPESTFSQPNSQLEPVTDFGVIKTSNGTFEGSRCYSADESYLDHCFNDNAGFTSLVMRRKEPELYKNGCTQRIRAFERNLLDGDLSISKLDDNAKIEKFIGRDDEGKRIHETCTSKADNDVPLEDPYKPKVTQADYSHVLDIPFKSFGKKRKRAARYKKTEVSSCETLPHNQVKKNFLKVSGLTVNNENQLVNSSERNADEVLKETISTSSAKLPNDGIEMSTQSGCANATVSHEFVKPCSLPRETNEDKVTIDTSDLSRQESLLVDTDFKGHNEKEGKLDAKASDLDDALASPPVSNRFLKYTFRRKRKRDALSSPESNGSLKRNTTEKQNGSSEPQDSGLIPESSRDSRRLAQVARQVGTTFYILVDECEFACILVCVTFGLCDGNLGNSK</sequence>
<feature type="coiled-coil region" evidence="1">
    <location>
        <begin position="65"/>
        <end position="113"/>
    </location>
</feature>
<evidence type="ECO:0000256" key="2">
    <source>
        <dbReference type="SAM" id="MobiDB-lite"/>
    </source>
</evidence>
<organism evidence="3 4">
    <name type="scientific">Parasponia andersonii</name>
    <name type="common">Sponia andersonii</name>
    <dbReference type="NCBI Taxonomy" id="3476"/>
    <lineage>
        <taxon>Eukaryota</taxon>
        <taxon>Viridiplantae</taxon>
        <taxon>Streptophyta</taxon>
        <taxon>Embryophyta</taxon>
        <taxon>Tracheophyta</taxon>
        <taxon>Spermatophyta</taxon>
        <taxon>Magnoliopsida</taxon>
        <taxon>eudicotyledons</taxon>
        <taxon>Gunneridae</taxon>
        <taxon>Pentapetalae</taxon>
        <taxon>rosids</taxon>
        <taxon>fabids</taxon>
        <taxon>Rosales</taxon>
        <taxon>Cannabaceae</taxon>
        <taxon>Parasponia</taxon>
    </lineage>
</organism>
<gene>
    <name evidence="3" type="ORF">PanWU01x14_346530</name>
</gene>
<comment type="caution">
    <text evidence="3">The sequence shown here is derived from an EMBL/GenBank/DDBJ whole genome shotgun (WGS) entry which is preliminary data.</text>
</comment>
<feature type="compositionally biased region" description="Polar residues" evidence="2">
    <location>
        <begin position="137"/>
        <end position="148"/>
    </location>
</feature>
<feature type="region of interest" description="Disordered" evidence="2">
    <location>
        <begin position="446"/>
        <end position="485"/>
    </location>
</feature>
<name>A0A2P5ACA6_PARAD</name>
<dbReference type="EMBL" id="JXTB01000676">
    <property type="protein sequence ID" value="PON34159.1"/>
    <property type="molecule type" value="Genomic_DNA"/>
</dbReference>
<accession>A0A2P5ACA6</accession>